<dbReference type="SUPFAM" id="SSF101898">
    <property type="entry name" value="NHL repeat"/>
    <property type="match status" value="1"/>
</dbReference>
<evidence type="ECO:0000313" key="3">
    <source>
        <dbReference type="EMBL" id="EKC17768.1"/>
    </source>
</evidence>
<dbReference type="CDD" id="cd19756">
    <property type="entry name" value="Bbox2"/>
    <property type="match status" value="1"/>
</dbReference>
<reference evidence="3" key="1">
    <citation type="journal article" date="2012" name="Nature">
        <title>The oyster genome reveals stress adaptation and complexity of shell formation.</title>
        <authorList>
            <person name="Zhang G."/>
            <person name="Fang X."/>
            <person name="Guo X."/>
            <person name="Li L."/>
            <person name="Luo R."/>
            <person name="Xu F."/>
            <person name="Yang P."/>
            <person name="Zhang L."/>
            <person name="Wang X."/>
            <person name="Qi H."/>
            <person name="Xiong Z."/>
            <person name="Que H."/>
            <person name="Xie Y."/>
            <person name="Holland P.W."/>
            <person name="Paps J."/>
            <person name="Zhu Y."/>
            <person name="Wu F."/>
            <person name="Chen Y."/>
            <person name="Wang J."/>
            <person name="Peng C."/>
            <person name="Meng J."/>
            <person name="Yang L."/>
            <person name="Liu J."/>
            <person name="Wen B."/>
            <person name="Zhang N."/>
            <person name="Huang Z."/>
            <person name="Zhu Q."/>
            <person name="Feng Y."/>
            <person name="Mount A."/>
            <person name="Hedgecock D."/>
            <person name="Xu Z."/>
            <person name="Liu Y."/>
            <person name="Domazet-Loso T."/>
            <person name="Du Y."/>
            <person name="Sun X."/>
            <person name="Zhang S."/>
            <person name="Liu B."/>
            <person name="Cheng P."/>
            <person name="Jiang X."/>
            <person name="Li J."/>
            <person name="Fan D."/>
            <person name="Wang W."/>
            <person name="Fu W."/>
            <person name="Wang T."/>
            <person name="Wang B."/>
            <person name="Zhang J."/>
            <person name="Peng Z."/>
            <person name="Li Y."/>
            <person name="Li N."/>
            <person name="Wang J."/>
            <person name="Chen M."/>
            <person name="He Y."/>
            <person name="Tan F."/>
            <person name="Song X."/>
            <person name="Zheng Q."/>
            <person name="Huang R."/>
            <person name="Yang H."/>
            <person name="Du X."/>
            <person name="Chen L."/>
            <person name="Yang M."/>
            <person name="Gaffney P.M."/>
            <person name="Wang S."/>
            <person name="Luo L."/>
            <person name="She Z."/>
            <person name="Ming Y."/>
            <person name="Huang W."/>
            <person name="Zhang S."/>
            <person name="Huang B."/>
            <person name="Zhang Y."/>
            <person name="Qu T."/>
            <person name="Ni P."/>
            <person name="Miao G."/>
            <person name="Wang J."/>
            <person name="Wang Q."/>
            <person name="Steinberg C.E."/>
            <person name="Wang H."/>
            <person name="Li N."/>
            <person name="Qian L."/>
            <person name="Zhang G."/>
            <person name="Li Y."/>
            <person name="Yang H."/>
            <person name="Liu X."/>
            <person name="Wang J."/>
            <person name="Yin Y."/>
            <person name="Wang J."/>
        </authorList>
    </citation>
    <scope>NUCLEOTIDE SEQUENCE [LARGE SCALE GENOMIC DNA]</scope>
    <source>
        <strain evidence="3">05x7-T-G4-1.051#20</strain>
    </source>
</reference>
<dbReference type="Gene3D" id="2.120.10.30">
    <property type="entry name" value="TolB, C-terminal domain"/>
    <property type="match status" value="1"/>
</dbReference>
<dbReference type="CDD" id="cd05819">
    <property type="entry name" value="NHL"/>
    <property type="match status" value="1"/>
</dbReference>
<dbReference type="InterPro" id="IPR011042">
    <property type="entry name" value="6-blade_b-propeller_TolB-like"/>
</dbReference>
<dbReference type="InParanoid" id="K1P891"/>
<feature type="domain" description="B box-type" evidence="2">
    <location>
        <begin position="54"/>
        <end position="91"/>
    </location>
</feature>
<dbReference type="Pfam" id="PF00643">
    <property type="entry name" value="zf-B_box"/>
    <property type="match status" value="1"/>
</dbReference>
<evidence type="ECO:0000259" key="2">
    <source>
        <dbReference type="PROSITE" id="PS50119"/>
    </source>
</evidence>
<dbReference type="PANTHER" id="PTHR25462:SF296">
    <property type="entry name" value="MEIOTIC P26, ISOFORM F"/>
    <property type="match status" value="1"/>
</dbReference>
<dbReference type="InterPro" id="IPR047153">
    <property type="entry name" value="TRIM45/56/19-like"/>
</dbReference>
<protein>
    <submittedName>
        <fullName evidence="3">Tripartite motif-containing protein 2</fullName>
    </submittedName>
</protein>
<keyword evidence="1" id="KW-0677">Repeat</keyword>
<dbReference type="InterPro" id="IPR001258">
    <property type="entry name" value="NHL_repeat"/>
</dbReference>
<evidence type="ECO:0000256" key="1">
    <source>
        <dbReference type="ARBA" id="ARBA00022737"/>
    </source>
</evidence>
<accession>K1P891</accession>
<dbReference type="SUPFAM" id="SSF57845">
    <property type="entry name" value="B-box zinc-binding domain"/>
    <property type="match status" value="1"/>
</dbReference>
<name>K1P891_MAGGI</name>
<dbReference type="PROSITE" id="PS51125">
    <property type="entry name" value="NHL"/>
    <property type="match status" value="1"/>
</dbReference>
<sequence>MCYGVISVRPRAPPMYCDICHIHLCKACVGEHLSDESKEHKVVLFKKRGLNPKCSKHSTQLCDLHCEQCNIPICVECVSSGEHLGHKQVGILKILDAKREALKKDLQELENTIYPKYQEIVSNIPVQKADLNKNSKKLTTALDKHGEDLHREIDIAIKKLKSDVDEMESKHLVVLNKQENEIQRSISEITQSIADLKKLLNSYDVSLVSAYKSRIAEFRRLPPKLSVSLPRFTPQKISKEQIYQQIGSLSALSIKTEEHGYTMDSPGAESSPPDRPLIDVPRIITDINTEYGESNRLRSVSCLSDDEVWTCGRDNIMRLYNLHGKRVKSIQTKSGEIPENIAVTQSGELVYTDPNDRTVNIVKNTQIQTVIRLRGWIPRGVCSTSSGDLLVVMITDDKKQAKVVRYSGSTEKQTIQYDDKGQPLYSSDYEYPKYISENKNLDICVADTKASSVVVVNQAGKLRFTYTGPPSTFKVPFNPGGITTDSQGRILIADCKNHRIHILDQDGQFLRYIDNCHLEYPYGLCVDTRDNLFVAEYFTGKVKKIQCYM</sequence>
<gene>
    <name evidence="3" type="ORF">CGI_10000229</name>
</gene>
<organism evidence="3">
    <name type="scientific">Magallana gigas</name>
    <name type="common">Pacific oyster</name>
    <name type="synonym">Crassostrea gigas</name>
    <dbReference type="NCBI Taxonomy" id="29159"/>
    <lineage>
        <taxon>Eukaryota</taxon>
        <taxon>Metazoa</taxon>
        <taxon>Spiralia</taxon>
        <taxon>Lophotrochozoa</taxon>
        <taxon>Mollusca</taxon>
        <taxon>Bivalvia</taxon>
        <taxon>Autobranchia</taxon>
        <taxon>Pteriomorphia</taxon>
        <taxon>Ostreida</taxon>
        <taxon>Ostreoidea</taxon>
        <taxon>Ostreidae</taxon>
        <taxon>Magallana</taxon>
    </lineage>
</organism>
<dbReference type="Pfam" id="PF01436">
    <property type="entry name" value="NHL"/>
    <property type="match status" value="1"/>
</dbReference>
<dbReference type="HOGENOM" id="CLU_007742_5_1_1"/>
<dbReference type="GO" id="GO:0008270">
    <property type="term" value="F:zinc ion binding"/>
    <property type="evidence" value="ECO:0007669"/>
    <property type="project" value="InterPro"/>
</dbReference>
<dbReference type="SMART" id="SM00336">
    <property type="entry name" value="BBOX"/>
    <property type="match status" value="1"/>
</dbReference>
<dbReference type="InterPro" id="IPR000315">
    <property type="entry name" value="Znf_B-box"/>
</dbReference>
<dbReference type="PANTHER" id="PTHR25462">
    <property type="entry name" value="BONUS, ISOFORM C-RELATED"/>
    <property type="match status" value="1"/>
</dbReference>
<dbReference type="Gene3D" id="3.30.160.60">
    <property type="entry name" value="Classic Zinc Finger"/>
    <property type="match status" value="1"/>
</dbReference>
<dbReference type="PROSITE" id="PS50119">
    <property type="entry name" value="ZF_BBOX"/>
    <property type="match status" value="1"/>
</dbReference>
<dbReference type="AlphaFoldDB" id="K1P891"/>
<dbReference type="EMBL" id="JH821857">
    <property type="protein sequence ID" value="EKC17768.1"/>
    <property type="molecule type" value="Genomic_DNA"/>
</dbReference>
<proteinExistence type="predicted"/>